<dbReference type="AlphaFoldDB" id="A0ABD0LAJ4"/>
<accession>A0ABD0LAJ4</accession>
<gene>
    <name evidence="1" type="ORF">BaRGS_00012199</name>
</gene>
<sequence length="119" mass="13475">MTSIHLLVLCLAEGKNCHMLNTSKSASSLRAVCWHIQWRKTVLIHMTLFLKAAHRMIFLVELFMNRNMQLPTLTSQDVFCRIDQNNELLPENADGGQPVTAELTAITTTQQRVPGKKIT</sequence>
<protein>
    <submittedName>
        <fullName evidence="1">Uncharacterized protein</fullName>
    </submittedName>
</protein>
<evidence type="ECO:0000313" key="2">
    <source>
        <dbReference type="Proteomes" id="UP001519460"/>
    </source>
</evidence>
<dbReference type="Proteomes" id="UP001519460">
    <property type="component" value="Unassembled WGS sequence"/>
</dbReference>
<organism evidence="1 2">
    <name type="scientific">Batillaria attramentaria</name>
    <dbReference type="NCBI Taxonomy" id="370345"/>
    <lineage>
        <taxon>Eukaryota</taxon>
        <taxon>Metazoa</taxon>
        <taxon>Spiralia</taxon>
        <taxon>Lophotrochozoa</taxon>
        <taxon>Mollusca</taxon>
        <taxon>Gastropoda</taxon>
        <taxon>Caenogastropoda</taxon>
        <taxon>Sorbeoconcha</taxon>
        <taxon>Cerithioidea</taxon>
        <taxon>Batillariidae</taxon>
        <taxon>Batillaria</taxon>
    </lineage>
</organism>
<reference evidence="1 2" key="1">
    <citation type="journal article" date="2023" name="Sci. Data">
        <title>Genome assembly of the Korean intertidal mud-creeper Batillaria attramentaria.</title>
        <authorList>
            <person name="Patra A.K."/>
            <person name="Ho P.T."/>
            <person name="Jun S."/>
            <person name="Lee S.J."/>
            <person name="Kim Y."/>
            <person name="Won Y.J."/>
        </authorList>
    </citation>
    <scope>NUCLEOTIDE SEQUENCE [LARGE SCALE GENOMIC DNA]</scope>
    <source>
        <strain evidence="1">Wonlab-2016</strain>
    </source>
</reference>
<comment type="caution">
    <text evidence="1">The sequence shown here is derived from an EMBL/GenBank/DDBJ whole genome shotgun (WGS) entry which is preliminary data.</text>
</comment>
<name>A0ABD0LAJ4_9CAEN</name>
<evidence type="ECO:0000313" key="1">
    <source>
        <dbReference type="EMBL" id="KAK7496547.1"/>
    </source>
</evidence>
<dbReference type="EMBL" id="JACVVK020000066">
    <property type="protein sequence ID" value="KAK7496547.1"/>
    <property type="molecule type" value="Genomic_DNA"/>
</dbReference>
<keyword evidence="2" id="KW-1185">Reference proteome</keyword>
<proteinExistence type="predicted"/>